<evidence type="ECO:0000313" key="8">
    <source>
        <dbReference type="EMBL" id="KNE62549.1"/>
    </source>
</evidence>
<evidence type="ECO:0000256" key="2">
    <source>
        <dbReference type="ARBA" id="ARBA00022448"/>
    </source>
</evidence>
<proteinExistence type="predicted"/>
<organism evidence="8 9">
    <name type="scientific">Allomyces macrogynus (strain ATCC 38327)</name>
    <name type="common">Allomyces javanicus var. macrogynus</name>
    <dbReference type="NCBI Taxonomy" id="578462"/>
    <lineage>
        <taxon>Eukaryota</taxon>
        <taxon>Fungi</taxon>
        <taxon>Fungi incertae sedis</taxon>
        <taxon>Blastocladiomycota</taxon>
        <taxon>Blastocladiomycetes</taxon>
        <taxon>Blastocladiales</taxon>
        <taxon>Blastocladiaceae</taxon>
        <taxon>Allomyces</taxon>
    </lineage>
</organism>
<dbReference type="GO" id="GO:0016020">
    <property type="term" value="C:membrane"/>
    <property type="evidence" value="ECO:0007669"/>
    <property type="project" value="UniProtKB-SubCell"/>
</dbReference>
<accession>A0A0L0SJD6</accession>
<dbReference type="PANTHER" id="PTHR13414">
    <property type="entry name" value="HUEL-CATION TRANSPORTER"/>
    <property type="match status" value="1"/>
</dbReference>
<dbReference type="GO" id="GO:0008324">
    <property type="term" value="F:monoatomic cation transmembrane transporter activity"/>
    <property type="evidence" value="ECO:0007669"/>
    <property type="project" value="InterPro"/>
</dbReference>
<reference evidence="9" key="2">
    <citation type="submission" date="2009-11" db="EMBL/GenBank/DDBJ databases">
        <title>The Genome Sequence of Allomyces macrogynus strain ATCC 38327.</title>
        <authorList>
            <consortium name="The Broad Institute Genome Sequencing Platform"/>
            <person name="Russ C."/>
            <person name="Cuomo C."/>
            <person name="Shea T."/>
            <person name="Young S.K."/>
            <person name="Zeng Q."/>
            <person name="Koehrsen M."/>
            <person name="Haas B."/>
            <person name="Borodovsky M."/>
            <person name="Guigo R."/>
            <person name="Alvarado L."/>
            <person name="Berlin A."/>
            <person name="Borenstein D."/>
            <person name="Chen Z."/>
            <person name="Engels R."/>
            <person name="Freedman E."/>
            <person name="Gellesch M."/>
            <person name="Goldberg J."/>
            <person name="Griggs A."/>
            <person name="Gujja S."/>
            <person name="Heiman D."/>
            <person name="Hepburn T."/>
            <person name="Howarth C."/>
            <person name="Jen D."/>
            <person name="Larson L."/>
            <person name="Lewis B."/>
            <person name="Mehta T."/>
            <person name="Park D."/>
            <person name="Pearson M."/>
            <person name="Roberts A."/>
            <person name="Saif S."/>
            <person name="Shenoy N."/>
            <person name="Sisk P."/>
            <person name="Stolte C."/>
            <person name="Sykes S."/>
            <person name="Walk T."/>
            <person name="White J."/>
            <person name="Yandava C."/>
            <person name="Burger G."/>
            <person name="Gray M.W."/>
            <person name="Holland P.W.H."/>
            <person name="King N."/>
            <person name="Lang F.B.F."/>
            <person name="Roger A.J."/>
            <person name="Ruiz-Trillo I."/>
            <person name="Lander E."/>
            <person name="Nusbaum C."/>
        </authorList>
    </citation>
    <scope>NUCLEOTIDE SEQUENCE [LARGE SCALE GENOMIC DNA]</scope>
    <source>
        <strain evidence="9">ATCC 38327</strain>
    </source>
</reference>
<name>A0A0L0SJD6_ALLM3</name>
<keyword evidence="2" id="KW-0813">Transport</keyword>
<dbReference type="SUPFAM" id="SSF161111">
    <property type="entry name" value="Cation efflux protein transmembrane domain-like"/>
    <property type="match status" value="1"/>
</dbReference>
<evidence type="ECO:0000256" key="5">
    <source>
        <dbReference type="ARBA" id="ARBA00023136"/>
    </source>
</evidence>
<dbReference type="InterPro" id="IPR002524">
    <property type="entry name" value="Cation_efflux"/>
</dbReference>
<dbReference type="InterPro" id="IPR027469">
    <property type="entry name" value="Cation_efflux_TMD_sf"/>
</dbReference>
<dbReference type="GO" id="GO:0005783">
    <property type="term" value="C:endoplasmic reticulum"/>
    <property type="evidence" value="ECO:0007669"/>
    <property type="project" value="TreeGrafter"/>
</dbReference>
<dbReference type="EMBL" id="GG745340">
    <property type="protein sequence ID" value="KNE62549.1"/>
    <property type="molecule type" value="Genomic_DNA"/>
</dbReference>
<evidence type="ECO:0000256" key="4">
    <source>
        <dbReference type="ARBA" id="ARBA00022989"/>
    </source>
</evidence>
<dbReference type="InterPro" id="IPR040177">
    <property type="entry name" value="SLC30A9"/>
</dbReference>
<protein>
    <submittedName>
        <fullName evidence="8">Cation diffusion facilitator family transporter</fullName>
    </submittedName>
</protein>
<dbReference type="OrthoDB" id="407410at2759"/>
<dbReference type="Pfam" id="PF01545">
    <property type="entry name" value="Cation_efflux"/>
    <property type="match status" value="1"/>
</dbReference>
<dbReference type="GO" id="GO:0006882">
    <property type="term" value="P:intracellular zinc ion homeostasis"/>
    <property type="evidence" value="ECO:0007669"/>
    <property type="project" value="TreeGrafter"/>
</dbReference>
<feature type="domain" description="Cation efflux protein transmembrane" evidence="7">
    <location>
        <begin position="134"/>
        <end position="343"/>
    </location>
</feature>
<dbReference type="AlphaFoldDB" id="A0A0L0SJD6"/>
<feature type="transmembrane region" description="Helical" evidence="6">
    <location>
        <begin position="235"/>
        <end position="257"/>
    </location>
</feature>
<dbReference type="NCBIfam" id="TIGR01297">
    <property type="entry name" value="CDF"/>
    <property type="match status" value="1"/>
</dbReference>
<keyword evidence="4 6" id="KW-1133">Transmembrane helix</keyword>
<dbReference type="OMA" id="HSMFSEC"/>
<evidence type="ECO:0000256" key="6">
    <source>
        <dbReference type="SAM" id="Phobius"/>
    </source>
</evidence>
<gene>
    <name evidence="8" type="ORF">AMAG_07757</name>
</gene>
<sequence length="461" mass="49898">MVLLAKLHRRPVARAAATLLLRVPPRCASTSSCTPLRAVLGSPPNPPSTNLASLPRPTSWLPPRRSLFSFFSNSEIHKRCSWANPSEEQLLVAEKSQAEGDLKSKLKHDRHEAVMLESKVKSNSLFEGSTKVVMTAMVSNLCLMSMKFFAAFSTSSPSMFAEGVHSLADLINECLLFFGVMRASRDADTLHPYGFSRERYAWSLVSGVGIFFLGGGVSTYHGVTGLLNPVPSEDLTIAFAVLAGSLLFEGGTALVALRQVRQAARESDMSVLEYVKKGADPTAVQILLEDAAAISGVGIASVCLTLSHITGNPMYDAMGSIGIGALLGTTAIFLIRRNLSMLVETSMAPHRESMVITALLSDPIVKSVHDVKSTAIGIDGARFKAEVQFDGGLVAGKCLRDVDMETEWAKVQALGSKDELEMYLRGHGQKVVDQLAEEVDRLEIRIKKTVPEVKHCDLEIL</sequence>
<dbReference type="PANTHER" id="PTHR13414:SF9">
    <property type="entry name" value="PROTON-COUPLED ZINC ANTIPORTER SLC30A9, MITOCHONDRIAL"/>
    <property type="match status" value="1"/>
</dbReference>
<evidence type="ECO:0000256" key="3">
    <source>
        <dbReference type="ARBA" id="ARBA00022692"/>
    </source>
</evidence>
<reference evidence="8 9" key="1">
    <citation type="submission" date="2009-11" db="EMBL/GenBank/DDBJ databases">
        <title>Annotation of Allomyces macrogynus ATCC 38327.</title>
        <authorList>
            <consortium name="The Broad Institute Genome Sequencing Platform"/>
            <person name="Russ C."/>
            <person name="Cuomo C."/>
            <person name="Burger G."/>
            <person name="Gray M.W."/>
            <person name="Holland P.W.H."/>
            <person name="King N."/>
            <person name="Lang F.B.F."/>
            <person name="Roger A.J."/>
            <person name="Ruiz-Trillo I."/>
            <person name="Young S.K."/>
            <person name="Zeng Q."/>
            <person name="Gargeya S."/>
            <person name="Fitzgerald M."/>
            <person name="Haas B."/>
            <person name="Abouelleil A."/>
            <person name="Alvarado L."/>
            <person name="Arachchi H.M."/>
            <person name="Berlin A."/>
            <person name="Chapman S.B."/>
            <person name="Gearin G."/>
            <person name="Goldberg J."/>
            <person name="Griggs A."/>
            <person name="Gujja S."/>
            <person name="Hansen M."/>
            <person name="Heiman D."/>
            <person name="Howarth C."/>
            <person name="Larimer J."/>
            <person name="Lui A."/>
            <person name="MacDonald P.J.P."/>
            <person name="McCowen C."/>
            <person name="Montmayeur A."/>
            <person name="Murphy C."/>
            <person name="Neiman D."/>
            <person name="Pearson M."/>
            <person name="Priest M."/>
            <person name="Roberts A."/>
            <person name="Saif S."/>
            <person name="Shea T."/>
            <person name="Sisk P."/>
            <person name="Stolte C."/>
            <person name="Sykes S."/>
            <person name="Wortman J."/>
            <person name="Nusbaum C."/>
            <person name="Birren B."/>
        </authorList>
    </citation>
    <scope>NUCLEOTIDE SEQUENCE [LARGE SCALE GENOMIC DNA]</scope>
    <source>
        <strain evidence="8 9">ATCC 38327</strain>
    </source>
</reference>
<feature type="transmembrane region" description="Helical" evidence="6">
    <location>
        <begin position="291"/>
        <end position="311"/>
    </location>
</feature>
<keyword evidence="5 6" id="KW-0472">Membrane</keyword>
<feature type="transmembrane region" description="Helical" evidence="6">
    <location>
        <begin position="201"/>
        <end position="223"/>
    </location>
</feature>
<feature type="transmembrane region" description="Helical" evidence="6">
    <location>
        <begin position="317"/>
        <end position="335"/>
    </location>
</feature>
<keyword evidence="9" id="KW-1185">Reference proteome</keyword>
<evidence type="ECO:0000256" key="1">
    <source>
        <dbReference type="ARBA" id="ARBA00004141"/>
    </source>
</evidence>
<dbReference type="STRING" id="578462.A0A0L0SJD6"/>
<dbReference type="VEuPathDB" id="FungiDB:AMAG_07757"/>
<comment type="subcellular location">
    <subcellularLocation>
        <location evidence="1">Membrane</location>
        <topology evidence="1">Multi-pass membrane protein</topology>
    </subcellularLocation>
</comment>
<evidence type="ECO:0000313" key="9">
    <source>
        <dbReference type="Proteomes" id="UP000054350"/>
    </source>
</evidence>
<dbReference type="Gene3D" id="1.20.1510.10">
    <property type="entry name" value="Cation efflux protein transmembrane domain"/>
    <property type="match status" value="1"/>
</dbReference>
<dbReference type="GO" id="GO:0006829">
    <property type="term" value="P:zinc ion transport"/>
    <property type="evidence" value="ECO:0007669"/>
    <property type="project" value="InterPro"/>
</dbReference>
<keyword evidence="3 6" id="KW-0812">Transmembrane</keyword>
<dbReference type="InterPro" id="IPR058533">
    <property type="entry name" value="Cation_efflux_TM"/>
</dbReference>
<evidence type="ECO:0000259" key="7">
    <source>
        <dbReference type="Pfam" id="PF01545"/>
    </source>
</evidence>
<dbReference type="eggNOG" id="KOG2802">
    <property type="taxonomic scope" value="Eukaryota"/>
</dbReference>
<dbReference type="Proteomes" id="UP000054350">
    <property type="component" value="Unassembled WGS sequence"/>
</dbReference>